<name>A0A9W5YBZ9_9FIRM</name>
<dbReference type="InterPro" id="IPR029052">
    <property type="entry name" value="Metallo-depent_PP-like"/>
</dbReference>
<dbReference type="PROSITE" id="PS50022">
    <property type="entry name" value="FA58C_3"/>
    <property type="match status" value="1"/>
</dbReference>
<dbReference type="EMBL" id="BRLB01000004">
    <property type="protein sequence ID" value="GKX29543.1"/>
    <property type="molecule type" value="Genomic_DNA"/>
</dbReference>
<protein>
    <recommendedName>
        <fullName evidence="6">F5/8 type C domain-containing protein</fullName>
    </recommendedName>
</protein>
<organism evidence="7 8">
    <name type="scientific">Vallitalea longa</name>
    <dbReference type="NCBI Taxonomy" id="2936439"/>
    <lineage>
        <taxon>Bacteria</taxon>
        <taxon>Bacillati</taxon>
        <taxon>Bacillota</taxon>
        <taxon>Clostridia</taxon>
        <taxon>Lachnospirales</taxon>
        <taxon>Vallitaleaceae</taxon>
        <taxon>Vallitalea</taxon>
    </lineage>
</organism>
<dbReference type="InterPro" id="IPR008979">
    <property type="entry name" value="Galactose-bd-like_sf"/>
</dbReference>
<dbReference type="GO" id="GO:0016798">
    <property type="term" value="F:hydrolase activity, acting on glycosyl bonds"/>
    <property type="evidence" value="ECO:0007669"/>
    <property type="project" value="UniProtKB-KW"/>
</dbReference>
<dbReference type="PANTHER" id="PTHR42988">
    <property type="entry name" value="PHOSPHOHYDROLASE"/>
    <property type="match status" value="1"/>
</dbReference>
<proteinExistence type="inferred from homology"/>
<evidence type="ECO:0000256" key="4">
    <source>
        <dbReference type="ARBA" id="ARBA00023295"/>
    </source>
</evidence>
<evidence type="ECO:0000256" key="2">
    <source>
        <dbReference type="ARBA" id="ARBA00022801"/>
    </source>
</evidence>
<dbReference type="PANTHER" id="PTHR42988:SF2">
    <property type="entry name" value="CYCLIC NUCLEOTIDE PHOSPHODIESTERASE CBUA0032-RELATED"/>
    <property type="match status" value="1"/>
</dbReference>
<dbReference type="Gene3D" id="2.60.40.10">
    <property type="entry name" value="Immunoglobulins"/>
    <property type="match status" value="1"/>
</dbReference>
<dbReference type="InterPro" id="IPR004843">
    <property type="entry name" value="Calcineurin-like_PHP"/>
</dbReference>
<dbReference type="GO" id="GO:0046872">
    <property type="term" value="F:metal ion binding"/>
    <property type="evidence" value="ECO:0007669"/>
    <property type="project" value="UniProtKB-KW"/>
</dbReference>
<keyword evidence="3" id="KW-0408">Iron</keyword>
<keyword evidence="1" id="KW-0479">Metal-binding</keyword>
<keyword evidence="4" id="KW-0326">Glycosidase</keyword>
<evidence type="ECO:0000313" key="8">
    <source>
        <dbReference type="Proteomes" id="UP001144256"/>
    </source>
</evidence>
<sequence>MFKKMRKKVIYVFATFFLLALCFGIDPMKVQAQDIPSITLSDTIVTLDSTLEVTISNASLRDDAWVGLYEKNETPDGNPASIWWRFLSEVGIDNGNGNFTLDLSSIDNDRFQPSNGYKLVLFSDDLGSYPIDASSNFHLVDEIRDGGGDLEFLVVSDVHIGDSVAQEKFQRALTRSDELVENMDGIIVAGDLTDTGYGNQYDNFMEVYNQYAPQDALKLWVMGNHDYYNGLLPVHAQDRFESKTGEKIHSHKVLEGYHFIQVSTEGVATHGVFGSSLKEWLGEQLEAASNDDPEKPIFVTVHQHIKDTVYGSDDWGNDALYDVLDDYPQVITFSGHSHYAIDDERSIHQRDFTSMGTASLKYMELENGKIQGSVPPGGHEVSEGLILNVNKDSNTVTVKRMDFYNDRFIKDDWVIEDPSDKTKYRYTDARIEDSENPYFDETAELEVEHLNSDSVKMTFDQAKDEDMVHSYKIQAVNKENNNVDKEFLAFSEFYKYPMPEKLILEITGLSSNVDYEFIVIAIDSFGKESIEPLKGSVNKPTLTLSENVVNINGTIEVTLNNGRKEPGNEDWIGIYEENETPDGDPYAIWWRTLPQLGITAEQGTFIFDPENISSEKKHRYHGGGKYKFIFAYDDTFDIQATSSFEVSPAELIISGDSFALDETIDITISNSNNPTHAEDWIGLYEIDESPDGDPCSIWWATLPDLGITDGEGTITFDPRDIPVDNQDRYKAGNDYKFILAYDDTYRIEASDDFSTTESSKNNIALNKHCSASSEQNVFHKNYPCKANDGSMSTRWCANNDDNNHWWKVDLGSNYDVNGTRVVWEYDGKIYDYKIDVSIDDDEWINVVDKTDNESSSQVQYDDFTANARYVRITIADLEDDCWASIKEFEVFS</sequence>
<reference evidence="7" key="1">
    <citation type="submission" date="2022-06" db="EMBL/GenBank/DDBJ databases">
        <title>Vallitalea longa sp. nov., an anaerobic bacterium isolated from marine sediment.</title>
        <authorList>
            <person name="Hirano S."/>
            <person name="Terahara T."/>
            <person name="Mori K."/>
            <person name="Hamada M."/>
            <person name="Matsumoto R."/>
            <person name="Kobayashi T."/>
        </authorList>
    </citation>
    <scope>NUCLEOTIDE SEQUENCE</scope>
    <source>
        <strain evidence="7">SH18-1</strain>
    </source>
</reference>
<evidence type="ECO:0000313" key="7">
    <source>
        <dbReference type="EMBL" id="GKX29543.1"/>
    </source>
</evidence>
<dbReference type="Pfam" id="PF00754">
    <property type="entry name" value="F5_F8_type_C"/>
    <property type="match status" value="1"/>
</dbReference>
<evidence type="ECO:0000256" key="5">
    <source>
        <dbReference type="ARBA" id="ARBA00025742"/>
    </source>
</evidence>
<evidence type="ECO:0000259" key="6">
    <source>
        <dbReference type="PROSITE" id="PS50022"/>
    </source>
</evidence>
<gene>
    <name evidence="7" type="ORF">SH1V18_20230</name>
</gene>
<dbReference type="SUPFAM" id="SSF49785">
    <property type="entry name" value="Galactose-binding domain-like"/>
    <property type="match status" value="1"/>
</dbReference>
<comment type="caution">
    <text evidence="7">The sequence shown here is derived from an EMBL/GenBank/DDBJ whole genome shotgun (WGS) entry which is preliminary data.</text>
</comment>
<dbReference type="AlphaFoldDB" id="A0A9W5YBZ9"/>
<dbReference type="InterPro" id="IPR013783">
    <property type="entry name" value="Ig-like_fold"/>
</dbReference>
<dbReference type="Gene3D" id="3.60.21.10">
    <property type="match status" value="1"/>
</dbReference>
<evidence type="ECO:0000256" key="3">
    <source>
        <dbReference type="ARBA" id="ARBA00023004"/>
    </source>
</evidence>
<accession>A0A9W5YBZ9</accession>
<dbReference type="InterPro" id="IPR000421">
    <property type="entry name" value="FA58C"/>
</dbReference>
<dbReference type="InterPro" id="IPR050884">
    <property type="entry name" value="CNP_phosphodiesterase-III"/>
</dbReference>
<keyword evidence="2" id="KW-0378">Hydrolase</keyword>
<dbReference type="Gene3D" id="2.60.120.260">
    <property type="entry name" value="Galactose-binding domain-like"/>
    <property type="match status" value="1"/>
</dbReference>
<dbReference type="RefSeq" id="WP_281815080.1">
    <property type="nucleotide sequence ID" value="NZ_BRLB01000004.1"/>
</dbReference>
<dbReference type="Proteomes" id="UP001144256">
    <property type="component" value="Unassembled WGS sequence"/>
</dbReference>
<dbReference type="SUPFAM" id="SSF56300">
    <property type="entry name" value="Metallo-dependent phosphatases"/>
    <property type="match status" value="1"/>
</dbReference>
<feature type="domain" description="F5/8 type C" evidence="6">
    <location>
        <begin position="752"/>
        <end position="892"/>
    </location>
</feature>
<dbReference type="Pfam" id="PF00149">
    <property type="entry name" value="Metallophos"/>
    <property type="match status" value="1"/>
</dbReference>
<comment type="similarity">
    <text evidence="5">Belongs to the cyclic nucleotide phosphodiesterase class-III family.</text>
</comment>
<keyword evidence="8" id="KW-1185">Reference proteome</keyword>
<evidence type="ECO:0000256" key="1">
    <source>
        <dbReference type="ARBA" id="ARBA00022723"/>
    </source>
</evidence>